<feature type="compositionally biased region" description="Polar residues" evidence="8">
    <location>
        <begin position="100"/>
        <end position="116"/>
    </location>
</feature>
<keyword evidence="7" id="KW-0539">Nucleus</keyword>
<sequence>MIKKMEQPYFTVSACHRCRKRKTRCDARLPACLPCQKIGSRCEYNDIQTKVLCSRAYICSLEAEVDSLERELRYMQFPRDPSSTGQVNEPSEGPHEGDLSNPSPDSTQTSRAQPTLDSLDRGHNTRYLGVSSGMHLARSVLNSARLNDPLIDHVPPDLHQTRTEPVASQDPAPSANLAKSPRLPSEEVALNLIEIFLDQYQLQYPIVSQEWLVQKTHEFYLQRSSLDGSLPGDTCTAFVLQMVFAISLLSISKGDQGDDALSLAEGFYASAMSTLTNVMENKGLETLQCLLLLLLYSLLHLSATPIWHISGLSLRMCIDLGLQSEASIKVSPNGIASDLEIDFKRRLFWATYTLDRTLSIMLGRPFTLEDKYIDVAYPELTLPEDKRRSIIHWIKLQRLQSIAVSRYHSVSDNQATSQSICSKDLANELAAWIDEASSLTDPTRYTLDWWRYWYHNTLLIIHRPSPNSPSQDLDSLYTCYTSAKNVIEASFIRLHTDRLGVSCVDIHYQFMAGITLLFLVWNSAEIRKHAAKEWASFKSCLVQWELVLEKMASLWESANRAREVARKLSTATVDIVEREIAQASSTQTMHRDGRILRAREQKRVKFIMDQISSPGTNNLATYGNIVASARCAAKDTYEVAESSRAVHSPAIPSNDAYEESSHQQAQRTYLHPDPVLTSFPNDPMMTDETTIPTQGYPWQEAEFDQISQMLRGALEDPVLPFSDLSAIFGDTLWSTSSGPENSMYNADNMNDIGGFSNLGSGSVSILGDTWLDNAGRARNMAWADSVLNFPEDWENNSPIP</sequence>
<dbReference type="GO" id="GO:0045944">
    <property type="term" value="P:positive regulation of transcription by RNA polymerase II"/>
    <property type="evidence" value="ECO:0007669"/>
    <property type="project" value="TreeGrafter"/>
</dbReference>
<evidence type="ECO:0000256" key="1">
    <source>
        <dbReference type="ARBA" id="ARBA00004123"/>
    </source>
</evidence>
<dbReference type="InterPro" id="IPR052202">
    <property type="entry name" value="Yeast_MetPath_Reg"/>
</dbReference>
<dbReference type="Gene3D" id="4.10.240.10">
    <property type="entry name" value="Zn(2)-C6 fungal-type DNA-binding domain"/>
    <property type="match status" value="1"/>
</dbReference>
<evidence type="ECO:0000313" key="10">
    <source>
        <dbReference type="EMBL" id="CEL11112.1"/>
    </source>
</evidence>
<dbReference type="PANTHER" id="PTHR47782">
    <property type="entry name" value="ZN(II)2CYS6 TRANSCRIPTION FACTOR (EUROFUNG)-RELATED"/>
    <property type="match status" value="1"/>
</dbReference>
<dbReference type="InterPro" id="IPR036864">
    <property type="entry name" value="Zn2-C6_fun-type_DNA-bd_sf"/>
</dbReference>
<evidence type="ECO:0000259" key="9">
    <source>
        <dbReference type="PROSITE" id="PS50048"/>
    </source>
</evidence>
<name>A0A0U5GJL4_ASPCI</name>
<evidence type="ECO:0000313" key="11">
    <source>
        <dbReference type="Proteomes" id="UP000054771"/>
    </source>
</evidence>
<evidence type="ECO:0000256" key="7">
    <source>
        <dbReference type="ARBA" id="ARBA00023242"/>
    </source>
</evidence>
<feature type="compositionally biased region" description="Basic and acidic residues" evidence="8">
    <location>
        <begin position="151"/>
        <end position="162"/>
    </location>
</feature>
<dbReference type="STRING" id="454130.A0A0U5GJL4"/>
<dbReference type="InterPro" id="IPR007219">
    <property type="entry name" value="XnlR_reg_dom"/>
</dbReference>
<evidence type="ECO:0000256" key="6">
    <source>
        <dbReference type="ARBA" id="ARBA00023163"/>
    </source>
</evidence>
<evidence type="ECO:0000256" key="4">
    <source>
        <dbReference type="ARBA" id="ARBA00023015"/>
    </source>
</evidence>
<feature type="domain" description="Zn(2)-C6 fungal-type" evidence="9">
    <location>
        <begin position="14"/>
        <end position="44"/>
    </location>
</feature>
<dbReference type="CDD" id="cd00067">
    <property type="entry name" value="GAL4"/>
    <property type="match status" value="1"/>
</dbReference>
<feature type="region of interest" description="Disordered" evidence="8">
    <location>
        <begin position="643"/>
        <end position="667"/>
    </location>
</feature>
<gene>
    <name evidence="10" type="ORF">ASPCAL14218</name>
</gene>
<dbReference type="SMART" id="SM00906">
    <property type="entry name" value="Fungal_trans"/>
    <property type="match status" value="1"/>
</dbReference>
<dbReference type="GO" id="GO:0043565">
    <property type="term" value="F:sequence-specific DNA binding"/>
    <property type="evidence" value="ECO:0007669"/>
    <property type="project" value="TreeGrafter"/>
</dbReference>
<dbReference type="SMART" id="SM00066">
    <property type="entry name" value="GAL4"/>
    <property type="match status" value="1"/>
</dbReference>
<protein>
    <recommendedName>
        <fullName evidence="9">Zn(2)-C6 fungal-type domain-containing protein</fullName>
    </recommendedName>
</protein>
<accession>A0A0U5GJL4</accession>
<evidence type="ECO:0000256" key="3">
    <source>
        <dbReference type="ARBA" id="ARBA00022833"/>
    </source>
</evidence>
<dbReference type="InterPro" id="IPR001138">
    <property type="entry name" value="Zn2Cys6_DnaBD"/>
</dbReference>
<dbReference type="PROSITE" id="PS50048">
    <property type="entry name" value="ZN2_CY6_FUNGAL_2"/>
    <property type="match status" value="1"/>
</dbReference>
<dbReference type="EMBL" id="CDMC01000023">
    <property type="protein sequence ID" value="CEL11112.1"/>
    <property type="molecule type" value="Genomic_DNA"/>
</dbReference>
<keyword evidence="4" id="KW-0805">Transcription regulation</keyword>
<keyword evidence="6" id="KW-0804">Transcription</keyword>
<dbReference type="OMA" id="FTWIDLH"/>
<organism evidence="10 11">
    <name type="scientific">Aspergillus calidoustus</name>
    <dbReference type="NCBI Taxonomy" id="454130"/>
    <lineage>
        <taxon>Eukaryota</taxon>
        <taxon>Fungi</taxon>
        <taxon>Dikarya</taxon>
        <taxon>Ascomycota</taxon>
        <taxon>Pezizomycotina</taxon>
        <taxon>Eurotiomycetes</taxon>
        <taxon>Eurotiomycetidae</taxon>
        <taxon>Eurotiales</taxon>
        <taxon>Aspergillaceae</taxon>
        <taxon>Aspergillus</taxon>
        <taxon>Aspergillus subgen. Nidulantes</taxon>
    </lineage>
</organism>
<evidence type="ECO:0000256" key="2">
    <source>
        <dbReference type="ARBA" id="ARBA00022723"/>
    </source>
</evidence>
<evidence type="ECO:0000256" key="5">
    <source>
        <dbReference type="ARBA" id="ARBA00023125"/>
    </source>
</evidence>
<reference evidence="11" key="1">
    <citation type="journal article" date="2016" name="Genome Announc.">
        <title>Draft genome sequences of fungus Aspergillus calidoustus.</title>
        <authorList>
            <person name="Horn F."/>
            <person name="Linde J."/>
            <person name="Mattern D.J."/>
            <person name="Walther G."/>
            <person name="Guthke R."/>
            <person name="Scherlach K."/>
            <person name="Martin K."/>
            <person name="Brakhage A.A."/>
            <person name="Petzke L."/>
            <person name="Valiante V."/>
        </authorList>
    </citation>
    <scope>NUCLEOTIDE SEQUENCE [LARGE SCALE GENOMIC DNA]</scope>
    <source>
        <strain evidence="11">SF006504</strain>
    </source>
</reference>
<dbReference type="SUPFAM" id="SSF57701">
    <property type="entry name" value="Zn2/Cys6 DNA-binding domain"/>
    <property type="match status" value="1"/>
</dbReference>
<feature type="region of interest" description="Disordered" evidence="8">
    <location>
        <begin position="77"/>
        <end position="124"/>
    </location>
</feature>
<dbReference type="GO" id="GO:0008270">
    <property type="term" value="F:zinc ion binding"/>
    <property type="evidence" value="ECO:0007669"/>
    <property type="project" value="InterPro"/>
</dbReference>
<dbReference type="GO" id="GO:0005634">
    <property type="term" value="C:nucleus"/>
    <property type="evidence" value="ECO:0007669"/>
    <property type="project" value="UniProtKB-SubCell"/>
</dbReference>
<dbReference type="GO" id="GO:0000981">
    <property type="term" value="F:DNA-binding transcription factor activity, RNA polymerase II-specific"/>
    <property type="evidence" value="ECO:0007669"/>
    <property type="project" value="InterPro"/>
</dbReference>
<comment type="subcellular location">
    <subcellularLocation>
        <location evidence="1">Nucleus</location>
    </subcellularLocation>
</comment>
<dbReference type="Pfam" id="PF04082">
    <property type="entry name" value="Fungal_trans"/>
    <property type="match status" value="1"/>
</dbReference>
<dbReference type="CDD" id="cd12148">
    <property type="entry name" value="fungal_TF_MHR"/>
    <property type="match status" value="1"/>
</dbReference>
<dbReference type="PROSITE" id="PS00463">
    <property type="entry name" value="ZN2_CY6_FUNGAL_1"/>
    <property type="match status" value="1"/>
</dbReference>
<evidence type="ECO:0000256" key="8">
    <source>
        <dbReference type="SAM" id="MobiDB-lite"/>
    </source>
</evidence>
<keyword evidence="11" id="KW-1185">Reference proteome</keyword>
<dbReference type="Pfam" id="PF00172">
    <property type="entry name" value="Zn_clus"/>
    <property type="match status" value="1"/>
</dbReference>
<dbReference type="AlphaFoldDB" id="A0A0U5GJL4"/>
<dbReference type="PANTHER" id="PTHR47782:SF12">
    <property type="entry name" value="ZN(II)2CYS6 TRANSCRIPTION FACTOR (EUROFUNG)"/>
    <property type="match status" value="1"/>
</dbReference>
<keyword evidence="5" id="KW-0238">DNA-binding</keyword>
<dbReference type="GO" id="GO:0006351">
    <property type="term" value="P:DNA-templated transcription"/>
    <property type="evidence" value="ECO:0007669"/>
    <property type="project" value="InterPro"/>
</dbReference>
<proteinExistence type="predicted"/>
<dbReference type="OrthoDB" id="189997at2759"/>
<dbReference type="Proteomes" id="UP000054771">
    <property type="component" value="Unassembled WGS sequence"/>
</dbReference>
<keyword evidence="3" id="KW-0862">Zinc</keyword>
<keyword evidence="2" id="KW-0479">Metal-binding</keyword>
<feature type="region of interest" description="Disordered" evidence="8">
    <location>
        <begin position="151"/>
        <end position="180"/>
    </location>
</feature>